<dbReference type="Pfam" id="PF00443">
    <property type="entry name" value="UCH"/>
    <property type="match status" value="1"/>
</dbReference>
<dbReference type="STRING" id="70415.A0A5S6QTY0"/>
<evidence type="ECO:0000256" key="2">
    <source>
        <dbReference type="RuleBase" id="RU366025"/>
    </source>
</evidence>
<dbReference type="Gene3D" id="3.90.70.10">
    <property type="entry name" value="Cysteine proteinases"/>
    <property type="match status" value="2"/>
</dbReference>
<dbReference type="InterPro" id="IPR038765">
    <property type="entry name" value="Papain-like_cys_pep_sf"/>
</dbReference>
<evidence type="ECO:0000313" key="6">
    <source>
        <dbReference type="WBParaSite" id="TMUE_3000010866.1"/>
    </source>
</evidence>
<dbReference type="SUPFAM" id="SSF54001">
    <property type="entry name" value="Cysteine proteinases"/>
    <property type="match status" value="1"/>
</dbReference>
<dbReference type="GO" id="GO:0016579">
    <property type="term" value="P:protein deubiquitination"/>
    <property type="evidence" value="ECO:0007669"/>
    <property type="project" value="InterPro"/>
</dbReference>
<dbReference type="PANTHER" id="PTHR21646:SF74">
    <property type="entry name" value="UBIQUITIN CARBOXYL-TERMINAL HYDROLASE 19"/>
    <property type="match status" value="1"/>
</dbReference>
<accession>A0A5S6QTY0</accession>
<comment type="catalytic activity">
    <reaction evidence="1 2">
        <text>Thiol-dependent hydrolysis of ester, thioester, amide, peptide and isopeptide bonds formed by the C-terminal Gly of ubiquitin (a 76-residue protein attached to proteins as an intracellular targeting signal).</text>
        <dbReference type="EC" id="3.4.19.12"/>
    </reaction>
</comment>
<dbReference type="Proteomes" id="UP000046395">
    <property type="component" value="Unassembled WGS sequence"/>
</dbReference>
<evidence type="ECO:0000313" key="5">
    <source>
        <dbReference type="Proteomes" id="UP000046395"/>
    </source>
</evidence>
<dbReference type="PROSITE" id="PS00972">
    <property type="entry name" value="USP_1"/>
    <property type="match status" value="1"/>
</dbReference>
<dbReference type="WBParaSite" id="TMUE_3000010866.1">
    <property type="protein sequence ID" value="TMUE_3000010866.1"/>
    <property type="gene ID" value="WBGene00287140"/>
</dbReference>
<sequence length="835" mass="94312">MECGDTVPSPENMQEYPDSDIETVQLTPALSSGIQLCSNRNSAGVLALNGVNLSPTGQQAVALVRDVSPVRLGYTGLLNEGNLCFANAVLQSLINTRELKEYFTKNYHLQDLRVDKSGDQTSRLAVVFSKFVKAMWRGKSVVRASIIVKLLNSNTISFADGHQHDAQEFLSFLLDELHEQLSRKHENVTAEPLQTGQTDDSLLAQHAWDNYNRTNDSILVDIFHGLVCSRLLCLICGKASVTCDPFVFVPVPFPKPHKVEKVYYWPAKFDEAPILVRPSRYLCSGACVDDLLCDLAEMFHVSDSLLIAVRVLRGQIVRFYNRCDRIFAGSQEGSIFVFERLNKEDHDDNVFNIFVVQCVPLMSKCSVPENCSTCSKLIGNNGGITYSSYATNRYDRGNGIDPALLVPACPECSLPTVGAPFMVSIRRDECTVNNLRRVLEHRSSFSVSIYKLMNEADDVDWSDDNDDIAEVLGPDNVIDLTYSLDEEDRVFEEGIVINRSGPQDGAFRKLSEDTPNSSPAFSDKSDGDKYSCTPIDFRYGRQMNERPSFFIYIWSSNDYVYEDQLEAAGDRHVSFLATDYLAMYWRISVDGSPSLRVETKDRIDCIDICSKSAFNLVDMLRYFTEAEVLTDDNSWHCNRCCKRQASTKTLSFWKLPPLLIVQIKRFSYISYEDSPCYAKQKIEVPVRYPLKDFDMKPFLSPGAPDQSTKYDLYAVVSHVGSCFFGHYVARARLLAKCGSGSEVGWRYFNDDDVCDQPHMNDEDPDAYFLFYARQNYCVDELLKSYKDQCVEMDGSDSDTDFGNEANPSRTTGYSSTEQFVWPTLPFGVQKFNLEM</sequence>
<evidence type="ECO:0000259" key="4">
    <source>
        <dbReference type="PROSITE" id="PS50235"/>
    </source>
</evidence>
<keyword evidence="2" id="KW-0833">Ubl conjugation pathway</keyword>
<dbReference type="GO" id="GO:0006508">
    <property type="term" value="P:proteolysis"/>
    <property type="evidence" value="ECO:0007669"/>
    <property type="project" value="UniProtKB-KW"/>
</dbReference>
<keyword evidence="5" id="KW-1185">Reference proteome</keyword>
<dbReference type="AlphaFoldDB" id="A0A5S6QTY0"/>
<dbReference type="PROSITE" id="PS50235">
    <property type="entry name" value="USP_3"/>
    <property type="match status" value="1"/>
</dbReference>
<proteinExistence type="inferred from homology"/>
<dbReference type="GO" id="GO:0004843">
    <property type="term" value="F:cysteine-type deubiquitinase activity"/>
    <property type="evidence" value="ECO:0007669"/>
    <property type="project" value="UniProtKB-UniRule"/>
</dbReference>
<keyword evidence="2" id="KW-0378">Hydrolase</keyword>
<evidence type="ECO:0000256" key="1">
    <source>
        <dbReference type="ARBA" id="ARBA00000707"/>
    </source>
</evidence>
<name>A0A5S6QTY0_TRIMR</name>
<dbReference type="PROSITE" id="PS00973">
    <property type="entry name" value="USP_2"/>
    <property type="match status" value="1"/>
</dbReference>
<reference evidence="6" key="1">
    <citation type="submission" date="2019-12" db="UniProtKB">
        <authorList>
            <consortium name="WormBaseParasite"/>
        </authorList>
    </citation>
    <scope>IDENTIFICATION</scope>
</reference>
<organism evidence="5 6">
    <name type="scientific">Trichuris muris</name>
    <name type="common">Mouse whipworm</name>
    <dbReference type="NCBI Taxonomy" id="70415"/>
    <lineage>
        <taxon>Eukaryota</taxon>
        <taxon>Metazoa</taxon>
        <taxon>Ecdysozoa</taxon>
        <taxon>Nematoda</taxon>
        <taxon>Enoplea</taxon>
        <taxon>Dorylaimia</taxon>
        <taxon>Trichinellida</taxon>
        <taxon>Trichuridae</taxon>
        <taxon>Trichuris</taxon>
    </lineage>
</organism>
<dbReference type="InterPro" id="IPR050185">
    <property type="entry name" value="Ub_carboxyl-term_hydrolase"/>
</dbReference>
<dbReference type="EC" id="3.4.19.12" evidence="2"/>
<evidence type="ECO:0000256" key="3">
    <source>
        <dbReference type="SAM" id="MobiDB-lite"/>
    </source>
</evidence>
<feature type="domain" description="USP" evidence="4">
    <location>
        <begin position="75"/>
        <end position="774"/>
    </location>
</feature>
<keyword evidence="2" id="KW-0788">Thiol protease</keyword>
<comment type="similarity">
    <text evidence="2">Belongs to the peptidase C19 family.</text>
</comment>
<dbReference type="PANTHER" id="PTHR21646">
    <property type="entry name" value="UBIQUITIN CARBOXYL-TERMINAL HYDROLASE"/>
    <property type="match status" value="1"/>
</dbReference>
<protein>
    <recommendedName>
        <fullName evidence="2">Ubiquitin carboxyl-terminal hydrolase</fullName>
        <ecNumber evidence="2">3.4.19.12</ecNumber>
    </recommendedName>
</protein>
<dbReference type="InterPro" id="IPR028889">
    <property type="entry name" value="USP"/>
</dbReference>
<feature type="region of interest" description="Disordered" evidence="3">
    <location>
        <begin position="502"/>
        <end position="527"/>
    </location>
</feature>
<dbReference type="InterPro" id="IPR001394">
    <property type="entry name" value="Peptidase_C19_UCH"/>
</dbReference>
<dbReference type="InterPro" id="IPR018200">
    <property type="entry name" value="USP_CS"/>
</dbReference>
<keyword evidence="2" id="KW-0645">Protease</keyword>